<evidence type="ECO:0000313" key="3">
    <source>
        <dbReference type="EMBL" id="KAH0466844.1"/>
    </source>
</evidence>
<comment type="caution">
    <text evidence="3">The sequence shown here is derived from an EMBL/GenBank/DDBJ whole genome shotgun (WGS) entry which is preliminary data.</text>
</comment>
<dbReference type="AlphaFoldDB" id="A0AAV7GZ85"/>
<evidence type="ECO:0000256" key="1">
    <source>
        <dbReference type="SAM" id="MobiDB-lite"/>
    </source>
</evidence>
<dbReference type="EMBL" id="JAGFBR010000005">
    <property type="protein sequence ID" value="KAH0466844.1"/>
    <property type="molecule type" value="Genomic_DNA"/>
</dbReference>
<dbReference type="PANTHER" id="PTHR31150">
    <property type="entry name" value="EXPRESSED PROTEIN"/>
    <property type="match status" value="1"/>
</dbReference>
<reference evidence="3 4" key="1">
    <citation type="journal article" date="2021" name="Hortic Res">
        <title>Chromosome-scale assembly of the Dendrobium chrysotoxum genome enhances the understanding of orchid evolution.</title>
        <authorList>
            <person name="Zhang Y."/>
            <person name="Zhang G.Q."/>
            <person name="Zhang D."/>
            <person name="Liu X.D."/>
            <person name="Xu X.Y."/>
            <person name="Sun W.H."/>
            <person name="Yu X."/>
            <person name="Zhu X."/>
            <person name="Wang Z.W."/>
            <person name="Zhao X."/>
            <person name="Zhong W.Y."/>
            <person name="Chen H."/>
            <person name="Yin W.L."/>
            <person name="Huang T."/>
            <person name="Niu S.C."/>
            <person name="Liu Z.J."/>
        </authorList>
    </citation>
    <scope>NUCLEOTIDE SEQUENCE [LARGE SCALE GENOMIC DNA]</scope>
    <source>
        <strain evidence="3">Lindl</strain>
    </source>
</reference>
<name>A0AAV7GZ85_DENCH</name>
<keyword evidence="2" id="KW-0472">Membrane</keyword>
<organism evidence="3 4">
    <name type="scientific">Dendrobium chrysotoxum</name>
    <name type="common">Orchid</name>
    <dbReference type="NCBI Taxonomy" id="161865"/>
    <lineage>
        <taxon>Eukaryota</taxon>
        <taxon>Viridiplantae</taxon>
        <taxon>Streptophyta</taxon>
        <taxon>Embryophyta</taxon>
        <taxon>Tracheophyta</taxon>
        <taxon>Spermatophyta</taxon>
        <taxon>Magnoliopsida</taxon>
        <taxon>Liliopsida</taxon>
        <taxon>Asparagales</taxon>
        <taxon>Orchidaceae</taxon>
        <taxon>Epidendroideae</taxon>
        <taxon>Malaxideae</taxon>
        <taxon>Dendrobiinae</taxon>
        <taxon>Dendrobium</taxon>
    </lineage>
</organism>
<keyword evidence="2" id="KW-1133">Transmembrane helix</keyword>
<feature type="region of interest" description="Disordered" evidence="1">
    <location>
        <begin position="106"/>
        <end position="130"/>
    </location>
</feature>
<protein>
    <submittedName>
        <fullName evidence="3">Uncharacterized protein</fullName>
    </submittedName>
</protein>
<feature type="transmembrane region" description="Helical" evidence="2">
    <location>
        <begin position="150"/>
        <end position="172"/>
    </location>
</feature>
<accession>A0AAV7GZ85</accession>
<evidence type="ECO:0000256" key="2">
    <source>
        <dbReference type="SAM" id="Phobius"/>
    </source>
</evidence>
<sequence length="201" mass="22973">MAIRLRISWRIGKALTNDWRPTTGLLLFAAAVRILEVLCIACSKMGANCCVAARDKPLPNRNGHEASAYRNIRYSPSWSIRWDNRTHIEDIVENMVYCSHHNSGNATSEVKSAADTETDGLSDGESPPKVFPSSQWRKSYVVGGSDKSKFIAAGKLFVLMMNYMHHLAYSFFRISMIRMLRKKIFRHFVYCKFINTIPYKN</sequence>
<proteinExistence type="predicted"/>
<evidence type="ECO:0000313" key="4">
    <source>
        <dbReference type="Proteomes" id="UP000775213"/>
    </source>
</evidence>
<keyword evidence="2" id="KW-0812">Transmembrane</keyword>
<gene>
    <name evidence="3" type="ORF">IEQ34_004082</name>
</gene>
<dbReference type="PANTHER" id="PTHR31150:SF32">
    <property type="entry name" value="RING_U-BOX SUPERFAMILY PROTEIN"/>
    <property type="match status" value="1"/>
</dbReference>
<keyword evidence="4" id="KW-1185">Reference proteome</keyword>
<dbReference type="Proteomes" id="UP000775213">
    <property type="component" value="Unassembled WGS sequence"/>
</dbReference>